<keyword evidence="2" id="KW-1185">Reference proteome</keyword>
<evidence type="ECO:0000313" key="2">
    <source>
        <dbReference type="Proteomes" id="UP000284403"/>
    </source>
</evidence>
<gene>
    <name evidence="1" type="ORF">Tco025E_00127</name>
</gene>
<evidence type="ECO:0000313" key="1">
    <source>
        <dbReference type="EMBL" id="RNF27743.1"/>
    </source>
</evidence>
<organism evidence="1 2">
    <name type="scientific">Trypanosoma conorhini</name>
    <dbReference type="NCBI Taxonomy" id="83891"/>
    <lineage>
        <taxon>Eukaryota</taxon>
        <taxon>Discoba</taxon>
        <taxon>Euglenozoa</taxon>
        <taxon>Kinetoplastea</taxon>
        <taxon>Metakinetoplastina</taxon>
        <taxon>Trypanosomatida</taxon>
        <taxon>Trypanosomatidae</taxon>
        <taxon>Trypanosoma</taxon>
    </lineage>
</organism>
<dbReference type="GeneID" id="40313738"/>
<comment type="caution">
    <text evidence="1">The sequence shown here is derived from an EMBL/GenBank/DDBJ whole genome shotgun (WGS) entry which is preliminary data.</text>
</comment>
<dbReference type="EMBL" id="MKKU01000001">
    <property type="protein sequence ID" value="RNF27743.1"/>
    <property type="molecule type" value="Genomic_DNA"/>
</dbReference>
<sequence length="134" mass="15054">MKSKRSRTSEGERHIVREDPCSSLRFRLCAKPFTQGLHVCHATHGHGVRQPQHGAAAHGEALVAVALHPAPARRRRVRRQLRETAAAVPALIRQVVQHNPQVPPPKRSLLNLLLHRRHNAFLPLLLRRLALHAA</sequence>
<dbReference type="RefSeq" id="XP_029232949.1">
    <property type="nucleotide sequence ID" value="XM_029367076.1"/>
</dbReference>
<name>A0A422QCN7_9TRYP</name>
<protein>
    <submittedName>
        <fullName evidence="1">Uncharacterized protein</fullName>
    </submittedName>
</protein>
<dbReference type="AlphaFoldDB" id="A0A422QCN7"/>
<proteinExistence type="predicted"/>
<accession>A0A422QCN7</accession>
<reference evidence="1 2" key="1">
    <citation type="journal article" date="2018" name="BMC Genomics">
        <title>Genomic comparison of Trypanosoma conorhini and Trypanosoma rangeli to Trypanosoma cruzi strains of high and low virulence.</title>
        <authorList>
            <person name="Bradwell K.R."/>
            <person name="Koparde V.N."/>
            <person name="Matveyev A.V."/>
            <person name="Serrano M.G."/>
            <person name="Alves J.M."/>
            <person name="Parikh H."/>
            <person name="Huang B."/>
            <person name="Lee V."/>
            <person name="Espinosa-Alvarez O."/>
            <person name="Ortiz P.A."/>
            <person name="Costa-Martins A.G."/>
            <person name="Teixeira M.M."/>
            <person name="Buck G.A."/>
        </authorList>
    </citation>
    <scope>NUCLEOTIDE SEQUENCE [LARGE SCALE GENOMIC DNA]</scope>
    <source>
        <strain evidence="1 2">025E</strain>
    </source>
</reference>
<dbReference type="Proteomes" id="UP000284403">
    <property type="component" value="Unassembled WGS sequence"/>
</dbReference>